<accession>A0A8E2JV91</accession>
<dbReference type="InterPro" id="IPR001138">
    <property type="entry name" value="Zn2Cys6_DnaBD"/>
</dbReference>
<dbReference type="GO" id="GO:0045122">
    <property type="term" value="P:aflatoxin biosynthetic process"/>
    <property type="evidence" value="ECO:0007669"/>
    <property type="project" value="InterPro"/>
</dbReference>
<evidence type="ECO:0000256" key="5">
    <source>
        <dbReference type="ARBA" id="ARBA00023242"/>
    </source>
</evidence>
<dbReference type="SUPFAM" id="SSF57701">
    <property type="entry name" value="Zn2/Cys6 DNA-binding domain"/>
    <property type="match status" value="1"/>
</dbReference>
<dbReference type="SMART" id="SM00066">
    <property type="entry name" value="GAL4"/>
    <property type="match status" value="1"/>
</dbReference>
<evidence type="ECO:0000256" key="3">
    <source>
        <dbReference type="ARBA" id="ARBA00023125"/>
    </source>
</evidence>
<evidence type="ECO:0000313" key="9">
    <source>
        <dbReference type="Proteomes" id="UP000250140"/>
    </source>
</evidence>
<name>A0A8E2JV91_9PEZI</name>
<evidence type="ECO:0000256" key="6">
    <source>
        <dbReference type="SAM" id="MobiDB-lite"/>
    </source>
</evidence>
<keyword evidence="2" id="KW-0805">Transcription regulation</keyword>
<feature type="region of interest" description="Disordered" evidence="6">
    <location>
        <begin position="1"/>
        <end position="35"/>
    </location>
</feature>
<evidence type="ECO:0000313" key="8">
    <source>
        <dbReference type="EMBL" id="OCL10940.1"/>
    </source>
</evidence>
<dbReference type="AlphaFoldDB" id="A0A8E2JV91"/>
<dbReference type="CDD" id="cd00067">
    <property type="entry name" value="GAL4"/>
    <property type="match status" value="1"/>
</dbReference>
<dbReference type="PRINTS" id="PR00755">
    <property type="entry name" value="AFLATOXINBRP"/>
</dbReference>
<dbReference type="PANTHER" id="PTHR31069:SF31">
    <property type="entry name" value="MONODICTYPHENONE CLUSTER TRANSCRIPTION FACTOR-RELATED"/>
    <property type="match status" value="1"/>
</dbReference>
<sequence length="461" mass="50035">MEAFTADMELESIETPVPRPSTSRRNTDRPPKLRSSCDICANAKVKCDRERPVCQRCQNSGMRCNYSISRRMGKPPASARKDGATSGGKQQSCKSSPRQSSGMLTPERDSHKPFLDDRLGGSSIPNHLGPDNSLLDFDHTSSLPWHDLNFMSEACGDPNNYTFNETLLSTSALLALEGSISFSDSWGSMDHSNDLTRVNSRSSDQFKGPELDVSPSFDIHSGVPCTSAFQYPAEPLTLQTTPERRHPPHSARSTSCSNLASSTLQSLHIPSNFCTTFSPTSGPNTDNQAPPSSIDQVLAANRRAIATFHQLLQCPCSSNSGLVLALALIILKILSCYTAIGRSTSSRTISTRSASSETSGASSPWGFDTNMEREVMLDIPITMGAYQIDAEDEHHLKLQLVLNELRKVSKLIDAFAGRYCRGGNGGEGIHSALEKFLRAELRTASKEVSTALRVSEDGAVA</sequence>
<dbReference type="Pfam" id="PF00172">
    <property type="entry name" value="Zn_clus"/>
    <property type="match status" value="1"/>
</dbReference>
<reference evidence="8 9" key="1">
    <citation type="journal article" date="2016" name="Nat. Commun.">
        <title>Ectomycorrhizal ecology is imprinted in the genome of the dominant symbiotic fungus Cenococcum geophilum.</title>
        <authorList>
            <consortium name="DOE Joint Genome Institute"/>
            <person name="Peter M."/>
            <person name="Kohler A."/>
            <person name="Ohm R.A."/>
            <person name="Kuo A."/>
            <person name="Krutzmann J."/>
            <person name="Morin E."/>
            <person name="Arend M."/>
            <person name="Barry K.W."/>
            <person name="Binder M."/>
            <person name="Choi C."/>
            <person name="Clum A."/>
            <person name="Copeland A."/>
            <person name="Grisel N."/>
            <person name="Haridas S."/>
            <person name="Kipfer T."/>
            <person name="LaButti K."/>
            <person name="Lindquist E."/>
            <person name="Lipzen A."/>
            <person name="Maire R."/>
            <person name="Meier B."/>
            <person name="Mihaltcheva S."/>
            <person name="Molinier V."/>
            <person name="Murat C."/>
            <person name="Poggeler S."/>
            <person name="Quandt C.A."/>
            <person name="Sperisen C."/>
            <person name="Tritt A."/>
            <person name="Tisserant E."/>
            <person name="Crous P.W."/>
            <person name="Henrissat B."/>
            <person name="Nehls U."/>
            <person name="Egli S."/>
            <person name="Spatafora J.W."/>
            <person name="Grigoriev I.V."/>
            <person name="Martin F.M."/>
        </authorList>
    </citation>
    <scope>NUCLEOTIDE SEQUENCE [LARGE SCALE GENOMIC DNA]</scope>
    <source>
        <strain evidence="8 9">CBS 207.34</strain>
    </source>
</reference>
<dbReference type="GO" id="GO:0003677">
    <property type="term" value="F:DNA binding"/>
    <property type="evidence" value="ECO:0007669"/>
    <property type="project" value="UniProtKB-KW"/>
</dbReference>
<keyword evidence="3" id="KW-0238">DNA-binding</keyword>
<feature type="compositionally biased region" description="Basic and acidic residues" evidence="6">
    <location>
        <begin position="106"/>
        <end position="119"/>
    </location>
</feature>
<dbReference type="InterPro" id="IPR013700">
    <property type="entry name" value="AflR"/>
</dbReference>
<dbReference type="GO" id="GO:0005634">
    <property type="term" value="C:nucleus"/>
    <property type="evidence" value="ECO:0007669"/>
    <property type="project" value="InterPro"/>
</dbReference>
<feature type="compositionally biased region" description="Polar residues" evidence="6">
    <location>
        <begin position="87"/>
        <end position="103"/>
    </location>
</feature>
<protein>
    <recommendedName>
        <fullName evidence="7">Zn(2)-C6 fungal-type domain-containing protein</fullName>
    </recommendedName>
</protein>
<evidence type="ECO:0000256" key="2">
    <source>
        <dbReference type="ARBA" id="ARBA00023015"/>
    </source>
</evidence>
<dbReference type="GO" id="GO:0000981">
    <property type="term" value="F:DNA-binding transcription factor activity, RNA polymerase II-specific"/>
    <property type="evidence" value="ECO:0007669"/>
    <property type="project" value="InterPro"/>
</dbReference>
<gene>
    <name evidence="8" type="ORF">AOQ84DRAFT_205433</name>
</gene>
<dbReference type="PROSITE" id="PS00463">
    <property type="entry name" value="ZN2_CY6_FUNGAL_1"/>
    <property type="match status" value="1"/>
</dbReference>
<feature type="region of interest" description="Disordered" evidence="6">
    <location>
        <begin position="68"/>
        <end position="127"/>
    </location>
</feature>
<dbReference type="Proteomes" id="UP000250140">
    <property type="component" value="Unassembled WGS sequence"/>
</dbReference>
<dbReference type="PROSITE" id="PS50048">
    <property type="entry name" value="ZN2_CY6_FUNGAL_2"/>
    <property type="match status" value="1"/>
</dbReference>
<dbReference type="InterPro" id="IPR050675">
    <property type="entry name" value="OAF3"/>
</dbReference>
<keyword evidence="9" id="KW-1185">Reference proteome</keyword>
<proteinExistence type="predicted"/>
<dbReference type="EMBL" id="KV749136">
    <property type="protein sequence ID" value="OCL10940.1"/>
    <property type="molecule type" value="Genomic_DNA"/>
</dbReference>
<dbReference type="GO" id="GO:0008270">
    <property type="term" value="F:zinc ion binding"/>
    <property type="evidence" value="ECO:0007669"/>
    <property type="project" value="InterPro"/>
</dbReference>
<evidence type="ECO:0000256" key="4">
    <source>
        <dbReference type="ARBA" id="ARBA00023163"/>
    </source>
</evidence>
<dbReference type="InterPro" id="IPR036864">
    <property type="entry name" value="Zn2-C6_fun-type_DNA-bd_sf"/>
</dbReference>
<dbReference type="Gene3D" id="4.10.240.10">
    <property type="entry name" value="Zn(2)-C6 fungal-type DNA-binding domain"/>
    <property type="match status" value="1"/>
</dbReference>
<keyword evidence="1" id="KW-0479">Metal-binding</keyword>
<keyword evidence="5" id="KW-0539">Nucleus</keyword>
<dbReference type="Pfam" id="PF08493">
    <property type="entry name" value="AflR"/>
    <property type="match status" value="1"/>
</dbReference>
<evidence type="ECO:0000259" key="7">
    <source>
        <dbReference type="PROSITE" id="PS50048"/>
    </source>
</evidence>
<feature type="domain" description="Zn(2)-C6 fungal-type" evidence="7">
    <location>
        <begin position="36"/>
        <end position="66"/>
    </location>
</feature>
<dbReference type="OrthoDB" id="2328572at2759"/>
<organism evidence="8 9">
    <name type="scientific">Glonium stellatum</name>
    <dbReference type="NCBI Taxonomy" id="574774"/>
    <lineage>
        <taxon>Eukaryota</taxon>
        <taxon>Fungi</taxon>
        <taxon>Dikarya</taxon>
        <taxon>Ascomycota</taxon>
        <taxon>Pezizomycotina</taxon>
        <taxon>Dothideomycetes</taxon>
        <taxon>Pleosporomycetidae</taxon>
        <taxon>Gloniales</taxon>
        <taxon>Gloniaceae</taxon>
        <taxon>Glonium</taxon>
    </lineage>
</organism>
<evidence type="ECO:0000256" key="1">
    <source>
        <dbReference type="ARBA" id="ARBA00022723"/>
    </source>
</evidence>
<keyword evidence="4" id="KW-0804">Transcription</keyword>
<dbReference type="PANTHER" id="PTHR31069">
    <property type="entry name" value="OLEATE-ACTIVATED TRANSCRIPTION FACTOR 1-RELATED"/>
    <property type="match status" value="1"/>
</dbReference>